<dbReference type="SMART" id="SM00089">
    <property type="entry name" value="PKD"/>
    <property type="match status" value="3"/>
</dbReference>
<dbReference type="PROSITE" id="PS50093">
    <property type="entry name" value="PKD"/>
    <property type="match status" value="1"/>
</dbReference>
<dbReference type="InterPro" id="IPR035986">
    <property type="entry name" value="PKD_dom_sf"/>
</dbReference>
<evidence type="ECO:0000256" key="9">
    <source>
        <dbReference type="SAM" id="MobiDB-lite"/>
    </source>
</evidence>
<feature type="region of interest" description="Disordered" evidence="9">
    <location>
        <begin position="257"/>
        <end position="295"/>
    </location>
</feature>
<name>A0A851FS26_PITSO</name>
<evidence type="ECO:0000259" key="10">
    <source>
        <dbReference type="PROSITE" id="PS50093"/>
    </source>
</evidence>
<keyword evidence="7" id="KW-0472">Membrane</keyword>
<keyword evidence="5" id="KW-0677">Repeat</keyword>
<dbReference type="InterPro" id="IPR000601">
    <property type="entry name" value="PKD_dom"/>
</dbReference>
<evidence type="ECO:0000256" key="7">
    <source>
        <dbReference type="ARBA" id="ARBA00023136"/>
    </source>
</evidence>
<evidence type="ECO:0000259" key="11">
    <source>
        <dbReference type="PROSITE" id="PS50986"/>
    </source>
</evidence>
<evidence type="ECO:0000313" key="13">
    <source>
        <dbReference type="Proteomes" id="UP000633448"/>
    </source>
</evidence>
<dbReference type="Proteomes" id="UP000633448">
    <property type="component" value="Unassembled WGS sequence"/>
</dbReference>
<dbReference type="GO" id="GO:0005886">
    <property type="term" value="C:plasma membrane"/>
    <property type="evidence" value="ECO:0007669"/>
    <property type="project" value="UniProtKB-SubCell"/>
</dbReference>
<sequence>VSGSSCEQCREGATYTGAVISPNLETTKIMRVPHAMSVSECIAACCDLSGCDLAWMFEQRCYIVNCKHKENCEPKKIEAVKSYLTFVLKPSERPASLLGFGQVVPSMVHSVGRQTEPSDEVSSLKKLSLLGKDPSFEEITEYSDDYKDLEQDPFQVGIKHEQKESMDYADWGLMVAGENGFNTSMRDDGDNQEDFHEKKGEAVKLESLLNKNVSELISITEHSIDRLSSLLEITPFPGKTFEREAAVQLLAQPDDALQKEAATPSSSSDKLDFSPGVSEKTQAPTMAPENVTEDGIMPLPTNTVPSEPMQQFTPPATAAKADTVKELIVSAGDNIQVMLPKNEVELNAFAVPPPSAETAYTYEWSLISHPADYGGEMEHRHSQTLKLSHLSVGLYAFKVTVAGENAFGEGFVNVTVKPAVKVNQPPVAVASPKVQEVSLPTTSTFIDGSQSTDDTKIVSYHWEEVKGPLREQKASADTPVLHLSNLVPGNYTFRLTVIDSDGAANSTIALLTVNKPVDYPPIANAGPNQAVTLPQNFITLNGNQSSDDHEIVSYEWSLSPKSKGKVVAMQGVRTPYLQLSAMQEGDYTFQLTVTDSARQRSTAEVTLIVQP</sequence>
<dbReference type="SUPFAM" id="SSF49299">
    <property type="entry name" value="PKD domain"/>
    <property type="match status" value="2"/>
</dbReference>
<dbReference type="EMBL" id="WEKX01028166">
    <property type="protein sequence ID" value="NWI97316.1"/>
    <property type="molecule type" value="Genomic_DNA"/>
</dbReference>
<keyword evidence="2" id="KW-1003">Cell membrane</keyword>
<feature type="non-terminal residue" evidence="12">
    <location>
        <position position="1"/>
    </location>
</feature>
<dbReference type="SMART" id="SM00765">
    <property type="entry name" value="MANEC"/>
    <property type="match status" value="1"/>
</dbReference>
<keyword evidence="6" id="KW-1133">Transmembrane helix</keyword>
<evidence type="ECO:0000256" key="2">
    <source>
        <dbReference type="ARBA" id="ARBA00022475"/>
    </source>
</evidence>
<dbReference type="Gene3D" id="2.60.40.10">
    <property type="entry name" value="Immunoglobulins"/>
    <property type="match status" value="3"/>
</dbReference>
<evidence type="ECO:0000256" key="5">
    <source>
        <dbReference type="ARBA" id="ARBA00022737"/>
    </source>
</evidence>
<proteinExistence type="predicted"/>
<dbReference type="InterPro" id="IPR022409">
    <property type="entry name" value="PKD/Chitinase_dom"/>
</dbReference>
<comment type="caution">
    <text evidence="12">The sequence shown here is derived from an EMBL/GenBank/DDBJ whole genome shotgun (WGS) entry which is preliminary data.</text>
</comment>
<evidence type="ECO:0000313" key="12">
    <source>
        <dbReference type="EMBL" id="NWI97316.1"/>
    </source>
</evidence>
<evidence type="ECO:0000256" key="4">
    <source>
        <dbReference type="ARBA" id="ARBA00022729"/>
    </source>
</evidence>
<organism evidence="12 13">
    <name type="scientific">Pitta sordida</name>
    <name type="common">Hooded pitta</name>
    <dbReference type="NCBI Taxonomy" id="9163"/>
    <lineage>
        <taxon>Eukaryota</taxon>
        <taxon>Metazoa</taxon>
        <taxon>Chordata</taxon>
        <taxon>Craniata</taxon>
        <taxon>Vertebrata</taxon>
        <taxon>Euteleostomi</taxon>
        <taxon>Archelosauria</taxon>
        <taxon>Archosauria</taxon>
        <taxon>Dinosauria</taxon>
        <taxon>Saurischia</taxon>
        <taxon>Theropoda</taxon>
        <taxon>Coelurosauria</taxon>
        <taxon>Aves</taxon>
        <taxon>Neognathae</taxon>
        <taxon>Neoaves</taxon>
        <taxon>Telluraves</taxon>
        <taxon>Australaves</taxon>
        <taxon>Passeriformes</taxon>
        <taxon>Pittidae</taxon>
        <taxon>Pitta</taxon>
    </lineage>
</organism>
<dbReference type="FunFam" id="2.60.40.10:FF:000258">
    <property type="entry name" value="Dyslexia-associated protein KIAA0319 homolog"/>
    <property type="match status" value="1"/>
</dbReference>
<gene>
    <name evidence="12" type="ORF">PITSOR_R04280</name>
</gene>
<accession>A0A851FS26</accession>
<keyword evidence="4" id="KW-0732">Signal</keyword>
<dbReference type="InterPro" id="IPR013980">
    <property type="entry name" value="MANSC_dom"/>
</dbReference>
<dbReference type="FunFam" id="2.60.40.10:FF:000257">
    <property type="entry name" value="Dyslexia-associated protein KIAA0319-like"/>
    <property type="match status" value="1"/>
</dbReference>
<dbReference type="PROSITE" id="PS50986">
    <property type="entry name" value="MANSC"/>
    <property type="match status" value="1"/>
</dbReference>
<dbReference type="OrthoDB" id="536372at2759"/>
<dbReference type="AlphaFoldDB" id="A0A851FS26"/>
<dbReference type="FunFam" id="2.60.40.10:FF:000061">
    <property type="entry name" value="Dyslexia-associated protein KIAA0319 homolog"/>
    <property type="match status" value="1"/>
</dbReference>
<dbReference type="Pfam" id="PF23597">
    <property type="entry name" value="KIAA0319_N"/>
    <property type="match status" value="1"/>
</dbReference>
<keyword evidence="8" id="KW-0325">Glycoprotein</keyword>
<evidence type="ECO:0000256" key="1">
    <source>
        <dbReference type="ARBA" id="ARBA00004236"/>
    </source>
</evidence>
<evidence type="ECO:0000256" key="3">
    <source>
        <dbReference type="ARBA" id="ARBA00022692"/>
    </source>
</evidence>
<keyword evidence="13" id="KW-1185">Reference proteome</keyword>
<dbReference type="GO" id="GO:0031410">
    <property type="term" value="C:cytoplasmic vesicle"/>
    <property type="evidence" value="ECO:0007669"/>
    <property type="project" value="TreeGrafter"/>
</dbReference>
<dbReference type="PANTHER" id="PTHR46182">
    <property type="entry name" value="FI19480P1"/>
    <property type="match status" value="1"/>
</dbReference>
<feature type="domain" description="MANSC" evidence="11">
    <location>
        <begin position="1"/>
        <end position="83"/>
    </location>
</feature>
<evidence type="ECO:0000256" key="6">
    <source>
        <dbReference type="ARBA" id="ARBA00022989"/>
    </source>
</evidence>
<feature type="domain" description="PKD" evidence="10">
    <location>
        <begin position="538"/>
        <end position="611"/>
    </location>
</feature>
<evidence type="ECO:0000256" key="8">
    <source>
        <dbReference type="ARBA" id="ARBA00023180"/>
    </source>
</evidence>
<dbReference type="InterPro" id="IPR013783">
    <property type="entry name" value="Ig-like_fold"/>
</dbReference>
<comment type="subcellular location">
    <subcellularLocation>
        <location evidence="1">Cell membrane</location>
    </subcellularLocation>
</comment>
<dbReference type="InterPro" id="IPR011106">
    <property type="entry name" value="MANSC_N"/>
</dbReference>
<dbReference type="Pfam" id="PF22352">
    <property type="entry name" value="K319L-like_PKD"/>
    <property type="match status" value="3"/>
</dbReference>
<protein>
    <submittedName>
        <fullName evidence="12">K0319 protein</fullName>
    </submittedName>
</protein>
<dbReference type="PANTHER" id="PTHR46182:SF1">
    <property type="entry name" value="DYSLEXIA-ASSOCIATED PROTEIN KIAA0319"/>
    <property type="match status" value="1"/>
</dbReference>
<reference evidence="12" key="1">
    <citation type="submission" date="2019-10" db="EMBL/GenBank/DDBJ databases">
        <title>Bird 10,000 Genomes (B10K) Project - Family phase.</title>
        <authorList>
            <person name="Zhang G."/>
        </authorList>
    </citation>
    <scope>NUCLEOTIDE SEQUENCE</scope>
    <source>
        <strain evidence="12">B10K-DU-002-53</strain>
        <tissue evidence="12">Muscle</tissue>
    </source>
</reference>
<dbReference type="InterPro" id="IPR029865">
    <property type="entry name" value="KIAA0319-like"/>
</dbReference>
<keyword evidence="3" id="KW-0812">Transmembrane</keyword>
<dbReference type="GO" id="GO:0001764">
    <property type="term" value="P:neuron migration"/>
    <property type="evidence" value="ECO:0007669"/>
    <property type="project" value="TreeGrafter"/>
</dbReference>
<dbReference type="CDD" id="cd00146">
    <property type="entry name" value="PKD"/>
    <property type="match status" value="2"/>
</dbReference>
<feature type="non-terminal residue" evidence="12">
    <location>
        <position position="611"/>
    </location>
</feature>